<dbReference type="AlphaFoldDB" id="A0A7V7UXY0"/>
<evidence type="ECO:0000256" key="4">
    <source>
        <dbReference type="ARBA" id="ARBA00023163"/>
    </source>
</evidence>
<comment type="similarity">
    <text evidence="1">Belongs to the sigma-70 factor family. ECF subfamily.</text>
</comment>
<keyword evidence="3" id="KW-0731">Sigma factor</keyword>
<dbReference type="EMBL" id="WBOT01000001">
    <property type="protein sequence ID" value="KAB2335844.1"/>
    <property type="molecule type" value="Genomic_DNA"/>
</dbReference>
<dbReference type="Gene3D" id="1.10.1740.10">
    <property type="match status" value="1"/>
</dbReference>
<dbReference type="Gene3D" id="1.10.10.10">
    <property type="entry name" value="Winged helix-like DNA-binding domain superfamily/Winged helix DNA-binding domain"/>
    <property type="match status" value="1"/>
</dbReference>
<comment type="caution">
    <text evidence="7">The sequence shown here is derived from an EMBL/GenBank/DDBJ whole genome shotgun (WGS) entry which is preliminary data.</text>
</comment>
<dbReference type="InterPro" id="IPR007627">
    <property type="entry name" value="RNA_pol_sigma70_r2"/>
</dbReference>
<dbReference type="PANTHER" id="PTHR43133:SF60">
    <property type="entry name" value="RNA POLYMERASE SIGMA FACTOR SIGV"/>
    <property type="match status" value="1"/>
</dbReference>
<evidence type="ECO:0000259" key="6">
    <source>
        <dbReference type="Pfam" id="PF08281"/>
    </source>
</evidence>
<organism evidence="7 8">
    <name type="scientific">Bacillus mesophilum</name>
    <dbReference type="NCBI Taxonomy" id="1071718"/>
    <lineage>
        <taxon>Bacteria</taxon>
        <taxon>Bacillati</taxon>
        <taxon>Bacillota</taxon>
        <taxon>Bacilli</taxon>
        <taxon>Bacillales</taxon>
        <taxon>Bacillaceae</taxon>
        <taxon>Bacillus</taxon>
    </lineage>
</organism>
<feature type="domain" description="RNA polymerase sigma factor 70 region 4 type 2" evidence="6">
    <location>
        <begin position="110"/>
        <end position="162"/>
    </location>
</feature>
<dbReference type="SUPFAM" id="SSF88946">
    <property type="entry name" value="Sigma2 domain of RNA polymerase sigma factors"/>
    <property type="match status" value="1"/>
</dbReference>
<evidence type="ECO:0000256" key="2">
    <source>
        <dbReference type="ARBA" id="ARBA00023015"/>
    </source>
</evidence>
<evidence type="ECO:0000313" key="7">
    <source>
        <dbReference type="EMBL" id="KAB2335844.1"/>
    </source>
</evidence>
<dbReference type="InterPro" id="IPR013249">
    <property type="entry name" value="RNA_pol_sigma70_r4_t2"/>
</dbReference>
<dbReference type="NCBIfam" id="TIGR02937">
    <property type="entry name" value="sigma70-ECF"/>
    <property type="match status" value="1"/>
</dbReference>
<dbReference type="InterPro" id="IPR013324">
    <property type="entry name" value="RNA_pol_sigma_r3/r4-like"/>
</dbReference>
<evidence type="ECO:0000256" key="3">
    <source>
        <dbReference type="ARBA" id="ARBA00023082"/>
    </source>
</evidence>
<evidence type="ECO:0000256" key="1">
    <source>
        <dbReference type="ARBA" id="ARBA00010641"/>
    </source>
</evidence>
<feature type="domain" description="RNA polymerase sigma-70 region 2" evidence="5">
    <location>
        <begin position="9"/>
        <end position="76"/>
    </location>
</feature>
<protein>
    <submittedName>
        <fullName evidence="7">RNA polymerase sigma factor</fullName>
    </submittedName>
</protein>
<reference evidence="7 8" key="1">
    <citation type="journal article" date="2014" name="Arch. Microbiol.">
        <title>Bacillus mesophilum sp. nov., strain IITR-54T, a novel 4-chlorobiphenyl dechlorinating bacterium.</title>
        <authorList>
            <person name="Manickam N."/>
            <person name="Singh N.K."/>
            <person name="Bajaj A."/>
            <person name="Kumar R.M."/>
            <person name="Kaur G."/>
            <person name="Kaur N."/>
            <person name="Bala M."/>
            <person name="Kumar A."/>
            <person name="Mayilraj S."/>
        </authorList>
    </citation>
    <scope>NUCLEOTIDE SEQUENCE [LARGE SCALE GENOMIC DNA]</scope>
    <source>
        <strain evidence="7 8">IITR-54</strain>
    </source>
</reference>
<dbReference type="OrthoDB" id="188761at2"/>
<keyword evidence="8" id="KW-1185">Reference proteome</keyword>
<dbReference type="GO" id="GO:0016987">
    <property type="term" value="F:sigma factor activity"/>
    <property type="evidence" value="ECO:0007669"/>
    <property type="project" value="UniProtKB-KW"/>
</dbReference>
<dbReference type="InterPro" id="IPR036388">
    <property type="entry name" value="WH-like_DNA-bd_sf"/>
</dbReference>
<dbReference type="Pfam" id="PF08281">
    <property type="entry name" value="Sigma70_r4_2"/>
    <property type="match status" value="1"/>
</dbReference>
<dbReference type="InterPro" id="IPR039425">
    <property type="entry name" value="RNA_pol_sigma-70-like"/>
</dbReference>
<accession>A0A7V7UXY0</accession>
<keyword evidence="2" id="KW-0805">Transcription regulation</keyword>
<name>A0A7V7UXY0_9BACI</name>
<dbReference type="PANTHER" id="PTHR43133">
    <property type="entry name" value="RNA POLYMERASE ECF-TYPE SIGMA FACTO"/>
    <property type="match status" value="1"/>
</dbReference>
<sequence>MDEDYFNELYERYFHRLYHVAYRITRDQQLAEDAVHETYIKAIKKIQCVEDSKKIGAWLSVIAARTAIDIIRKEKKSNVMSMEHIHLEASSLQTDHNVVENDVEASLFNQNLYKAIHQLSVHYQTILLLKLQKGLKEQEIADLLHINQNTVKTRLYRARQKLKILVNRLETA</sequence>
<evidence type="ECO:0000259" key="5">
    <source>
        <dbReference type="Pfam" id="PF04542"/>
    </source>
</evidence>
<dbReference type="GO" id="GO:0003677">
    <property type="term" value="F:DNA binding"/>
    <property type="evidence" value="ECO:0007669"/>
    <property type="project" value="InterPro"/>
</dbReference>
<evidence type="ECO:0000313" key="8">
    <source>
        <dbReference type="Proteomes" id="UP000441354"/>
    </source>
</evidence>
<dbReference type="Proteomes" id="UP000441354">
    <property type="component" value="Unassembled WGS sequence"/>
</dbReference>
<proteinExistence type="inferred from homology"/>
<dbReference type="GO" id="GO:0006352">
    <property type="term" value="P:DNA-templated transcription initiation"/>
    <property type="evidence" value="ECO:0007669"/>
    <property type="project" value="InterPro"/>
</dbReference>
<dbReference type="SUPFAM" id="SSF88659">
    <property type="entry name" value="Sigma3 and sigma4 domains of RNA polymerase sigma factors"/>
    <property type="match status" value="1"/>
</dbReference>
<dbReference type="Pfam" id="PF04542">
    <property type="entry name" value="Sigma70_r2"/>
    <property type="match status" value="1"/>
</dbReference>
<dbReference type="RefSeq" id="WP_151572456.1">
    <property type="nucleotide sequence ID" value="NZ_WBOT01000001.1"/>
</dbReference>
<gene>
    <name evidence="7" type="ORF">F7732_04600</name>
</gene>
<dbReference type="InterPro" id="IPR014284">
    <property type="entry name" value="RNA_pol_sigma-70_dom"/>
</dbReference>
<dbReference type="InterPro" id="IPR013325">
    <property type="entry name" value="RNA_pol_sigma_r2"/>
</dbReference>
<keyword evidence="4" id="KW-0804">Transcription</keyword>